<feature type="region of interest" description="Disordered" evidence="1">
    <location>
        <begin position="1"/>
        <end position="101"/>
    </location>
</feature>
<organism evidence="2 3">
    <name type="scientific">Saguinus oedipus</name>
    <name type="common">Cotton-top tamarin</name>
    <name type="synonym">Oedipomidas oedipus</name>
    <dbReference type="NCBI Taxonomy" id="9490"/>
    <lineage>
        <taxon>Eukaryota</taxon>
        <taxon>Metazoa</taxon>
        <taxon>Chordata</taxon>
        <taxon>Craniata</taxon>
        <taxon>Vertebrata</taxon>
        <taxon>Euteleostomi</taxon>
        <taxon>Mammalia</taxon>
        <taxon>Eutheria</taxon>
        <taxon>Euarchontoglires</taxon>
        <taxon>Primates</taxon>
        <taxon>Haplorrhini</taxon>
        <taxon>Platyrrhini</taxon>
        <taxon>Cebidae</taxon>
        <taxon>Callitrichinae</taxon>
        <taxon>Saguinus</taxon>
    </lineage>
</organism>
<gene>
    <name evidence="2" type="ORF">P7K49_023832</name>
</gene>
<evidence type="ECO:0000313" key="3">
    <source>
        <dbReference type="Proteomes" id="UP001266305"/>
    </source>
</evidence>
<evidence type="ECO:0000256" key="1">
    <source>
        <dbReference type="SAM" id="MobiDB-lite"/>
    </source>
</evidence>
<dbReference type="EMBL" id="JASSZA010000011">
    <property type="protein sequence ID" value="KAK2098381.1"/>
    <property type="molecule type" value="Genomic_DNA"/>
</dbReference>
<keyword evidence="3" id="KW-1185">Reference proteome</keyword>
<feature type="compositionally biased region" description="Low complexity" evidence="1">
    <location>
        <begin position="1"/>
        <end position="25"/>
    </location>
</feature>
<protein>
    <submittedName>
        <fullName evidence="2">Uncharacterized protein</fullName>
    </submittedName>
</protein>
<name>A0ABQ9UMT2_SAGOE</name>
<sequence length="117" mass="12544">MATQPVTPPTANAPTLAPTPQPTAASRVHSHSELESRGGREEQWGAPRAEWETQTTPRRWDSGALEERGGGVVPASKLALSSTTPQPCRQAPSYRRKTEASQAQLVLTPTSANFLCP</sequence>
<comment type="caution">
    <text evidence="2">The sequence shown here is derived from an EMBL/GenBank/DDBJ whole genome shotgun (WGS) entry which is preliminary data.</text>
</comment>
<evidence type="ECO:0000313" key="2">
    <source>
        <dbReference type="EMBL" id="KAK2098381.1"/>
    </source>
</evidence>
<proteinExistence type="predicted"/>
<accession>A0ABQ9UMT2</accession>
<reference evidence="2 3" key="1">
    <citation type="submission" date="2023-05" db="EMBL/GenBank/DDBJ databases">
        <title>B98-5 Cell Line De Novo Hybrid Assembly: An Optical Mapping Approach.</title>
        <authorList>
            <person name="Kananen K."/>
            <person name="Auerbach J.A."/>
            <person name="Kautto E."/>
            <person name="Blachly J.S."/>
        </authorList>
    </citation>
    <scope>NUCLEOTIDE SEQUENCE [LARGE SCALE GENOMIC DNA]</scope>
    <source>
        <strain evidence="2">B95-8</strain>
        <tissue evidence="2">Cell line</tissue>
    </source>
</reference>
<feature type="non-terminal residue" evidence="2">
    <location>
        <position position="117"/>
    </location>
</feature>
<feature type="compositionally biased region" description="Basic and acidic residues" evidence="1">
    <location>
        <begin position="30"/>
        <end position="43"/>
    </location>
</feature>
<dbReference type="Proteomes" id="UP001266305">
    <property type="component" value="Unassembled WGS sequence"/>
</dbReference>
<feature type="compositionally biased region" description="Basic and acidic residues" evidence="1">
    <location>
        <begin position="58"/>
        <end position="69"/>
    </location>
</feature>